<protein>
    <submittedName>
        <fullName evidence="2">Uncharacterized protein LOC101511122</fullName>
    </submittedName>
</protein>
<organism evidence="1 2">
    <name type="scientific">Cicer arietinum</name>
    <name type="common">Chickpea</name>
    <name type="synonym">Garbanzo</name>
    <dbReference type="NCBI Taxonomy" id="3827"/>
    <lineage>
        <taxon>Eukaryota</taxon>
        <taxon>Viridiplantae</taxon>
        <taxon>Streptophyta</taxon>
        <taxon>Embryophyta</taxon>
        <taxon>Tracheophyta</taxon>
        <taxon>Spermatophyta</taxon>
        <taxon>Magnoliopsida</taxon>
        <taxon>eudicotyledons</taxon>
        <taxon>Gunneridae</taxon>
        <taxon>Pentapetalae</taxon>
        <taxon>rosids</taxon>
        <taxon>fabids</taxon>
        <taxon>Fabales</taxon>
        <taxon>Fabaceae</taxon>
        <taxon>Papilionoideae</taxon>
        <taxon>50 kb inversion clade</taxon>
        <taxon>NPAAA clade</taxon>
        <taxon>Hologalegina</taxon>
        <taxon>IRL clade</taxon>
        <taxon>Cicereae</taxon>
        <taxon>Cicer</taxon>
    </lineage>
</organism>
<keyword evidence="1" id="KW-1185">Reference proteome</keyword>
<accession>A0A1S2Z8P2</accession>
<gene>
    <name evidence="2" type="primary">LOC101511122</name>
</gene>
<reference evidence="2" key="1">
    <citation type="submission" date="2025-08" db="UniProtKB">
        <authorList>
            <consortium name="RefSeq"/>
        </authorList>
    </citation>
    <scope>IDENTIFICATION</scope>
    <source>
        <tissue evidence="2">Etiolated seedlings</tissue>
    </source>
</reference>
<evidence type="ECO:0000313" key="1">
    <source>
        <dbReference type="Proteomes" id="UP000087171"/>
    </source>
</evidence>
<dbReference type="GeneID" id="101511122"/>
<proteinExistence type="predicted"/>
<dbReference type="Proteomes" id="UP000087171">
    <property type="component" value="Unplaced"/>
</dbReference>
<dbReference type="RefSeq" id="XP_004517054.1">
    <property type="nucleotide sequence ID" value="XM_004516997.3"/>
</dbReference>
<evidence type="ECO:0000313" key="2">
    <source>
        <dbReference type="RefSeq" id="XP_004517054.1"/>
    </source>
</evidence>
<dbReference type="KEGG" id="cam:101511122"/>
<dbReference type="PaxDb" id="3827-XP_004517054.1"/>
<dbReference type="AlphaFoldDB" id="A0A1S2Z8P2"/>
<sequence>MLRIRVQIMCLMNLSRQPLGKFLVLHITLPLKQKMMPILILPTALRQLSRPTSGGSCLESLWSSRVPLKPNTHTMVTSSTFNESQLTIQEIMSIALHLHVVKLVLVALD</sequence>
<name>A0A1S2Z8P2_CICAR</name>